<proteinExistence type="inferred from homology"/>
<comment type="caution">
    <text evidence="4">The sequence shown here is derived from an EMBL/GenBank/DDBJ whole genome shotgun (WGS) entry which is preliminary data.</text>
</comment>
<dbReference type="InterPro" id="IPR036013">
    <property type="entry name" value="Band_7/SPFH_dom_sf"/>
</dbReference>
<evidence type="ECO:0000313" key="5">
    <source>
        <dbReference type="Proteomes" id="UP001207930"/>
    </source>
</evidence>
<dbReference type="EMBL" id="JAPDDS010000001">
    <property type="protein sequence ID" value="MCW1883317.1"/>
    <property type="molecule type" value="Genomic_DNA"/>
</dbReference>
<sequence length="251" mass="27215">MNPIIIVSLFVTACVALIAWNVWVTTVVVRQHEAALLFQHGKLVRTLAAGRHWFLGTGYEVKRFDIRRSDLQVAGQEFLTADKAGLKVSAVVEYHIADPVAFSGVAENPLGSLYHAAQIALRDVIGSQDLEAIIDRKTDLSAALVVRVKSHAEDLGLALDGIHVKDIIIAGDLRKVFTEALTARQQSLVVLEKARAEAAAIRTLANAARVFEAHPALLQLKFLQAIEKAPGGIAQPLALGTAGHWLDFLKK</sequence>
<dbReference type="InterPro" id="IPR001972">
    <property type="entry name" value="Stomatin_HflK_fam"/>
</dbReference>
<dbReference type="PRINTS" id="PR00721">
    <property type="entry name" value="STOMATIN"/>
</dbReference>
<dbReference type="Pfam" id="PF01145">
    <property type="entry name" value="Band_7"/>
    <property type="match status" value="1"/>
</dbReference>
<name>A0ABT3FIC9_9BACT</name>
<organism evidence="4 5">
    <name type="scientific">Luteolibacter flavescens</name>
    <dbReference type="NCBI Taxonomy" id="1859460"/>
    <lineage>
        <taxon>Bacteria</taxon>
        <taxon>Pseudomonadati</taxon>
        <taxon>Verrucomicrobiota</taxon>
        <taxon>Verrucomicrobiia</taxon>
        <taxon>Verrucomicrobiales</taxon>
        <taxon>Verrucomicrobiaceae</taxon>
        <taxon>Luteolibacter</taxon>
    </lineage>
</organism>
<evidence type="ECO:0000256" key="2">
    <source>
        <dbReference type="ARBA" id="ARBA00008164"/>
    </source>
</evidence>
<comment type="similarity">
    <text evidence="2">Belongs to the band 7/mec-2 family.</text>
</comment>
<dbReference type="SUPFAM" id="SSF117892">
    <property type="entry name" value="Band 7/SPFH domain"/>
    <property type="match status" value="1"/>
</dbReference>
<dbReference type="CDD" id="cd13438">
    <property type="entry name" value="SPFH_eoslipins_u2"/>
    <property type="match status" value="1"/>
</dbReference>
<feature type="domain" description="Band 7" evidence="3">
    <location>
        <begin position="27"/>
        <end position="185"/>
    </location>
</feature>
<keyword evidence="5" id="KW-1185">Reference proteome</keyword>
<evidence type="ECO:0000313" key="4">
    <source>
        <dbReference type="EMBL" id="MCW1883317.1"/>
    </source>
</evidence>
<dbReference type="PANTHER" id="PTHR10264:SF83">
    <property type="entry name" value="BLL5629 PROTEIN"/>
    <property type="match status" value="1"/>
</dbReference>
<evidence type="ECO:0000259" key="3">
    <source>
        <dbReference type="SMART" id="SM00244"/>
    </source>
</evidence>
<evidence type="ECO:0000256" key="1">
    <source>
        <dbReference type="ARBA" id="ARBA00004167"/>
    </source>
</evidence>
<comment type="subcellular location">
    <subcellularLocation>
        <location evidence="1">Membrane</location>
        <topology evidence="1">Single-pass membrane protein</topology>
    </subcellularLocation>
</comment>
<accession>A0ABT3FIC9</accession>
<dbReference type="Proteomes" id="UP001207930">
    <property type="component" value="Unassembled WGS sequence"/>
</dbReference>
<reference evidence="4 5" key="1">
    <citation type="submission" date="2022-10" db="EMBL/GenBank/DDBJ databases">
        <title>Luteolibacter flavescens strain MCCC 1K03193, whole genome shotgun sequencing project.</title>
        <authorList>
            <person name="Zhao G."/>
            <person name="Shen L."/>
        </authorList>
    </citation>
    <scope>NUCLEOTIDE SEQUENCE [LARGE SCALE GENOMIC DNA]</scope>
    <source>
        <strain evidence="4 5">MCCC 1K03193</strain>
    </source>
</reference>
<dbReference type="RefSeq" id="WP_264499279.1">
    <property type="nucleotide sequence ID" value="NZ_JAPDDS010000001.1"/>
</dbReference>
<dbReference type="Gene3D" id="3.30.479.30">
    <property type="entry name" value="Band 7 domain"/>
    <property type="match status" value="1"/>
</dbReference>
<dbReference type="SMART" id="SM00244">
    <property type="entry name" value="PHB"/>
    <property type="match status" value="1"/>
</dbReference>
<gene>
    <name evidence="4" type="ORF">OKA04_01160</name>
</gene>
<dbReference type="InterPro" id="IPR001107">
    <property type="entry name" value="Band_7"/>
</dbReference>
<protein>
    <submittedName>
        <fullName evidence="4">Slipin family protein</fullName>
    </submittedName>
</protein>
<dbReference type="PANTHER" id="PTHR10264">
    <property type="entry name" value="BAND 7 PROTEIN-RELATED"/>
    <property type="match status" value="1"/>
</dbReference>
<dbReference type="InterPro" id="IPR043202">
    <property type="entry name" value="Band-7_stomatin-like"/>
</dbReference>